<dbReference type="GO" id="GO:0005524">
    <property type="term" value="F:ATP binding"/>
    <property type="evidence" value="ECO:0007669"/>
    <property type="project" value="UniProtKB-KW"/>
</dbReference>
<dbReference type="Pfam" id="PF00176">
    <property type="entry name" value="SNF2-rel_dom"/>
    <property type="match status" value="1"/>
</dbReference>
<dbReference type="InterPro" id="IPR049730">
    <property type="entry name" value="SNF2/RAD54-like_C"/>
</dbReference>
<dbReference type="Pfam" id="PF00271">
    <property type="entry name" value="Helicase_C"/>
    <property type="match status" value="1"/>
</dbReference>
<evidence type="ECO:0000313" key="7">
    <source>
        <dbReference type="EMBL" id="XAY07873.1"/>
    </source>
</evidence>
<organism evidence="7">
    <name type="scientific">Paraconexibacter sp. AEG42_29</name>
    <dbReference type="NCBI Taxonomy" id="2997339"/>
    <lineage>
        <taxon>Bacteria</taxon>
        <taxon>Bacillati</taxon>
        <taxon>Actinomycetota</taxon>
        <taxon>Thermoleophilia</taxon>
        <taxon>Solirubrobacterales</taxon>
        <taxon>Paraconexibacteraceae</taxon>
        <taxon>Paraconexibacter</taxon>
    </lineage>
</organism>
<dbReference type="InterPro" id="IPR057342">
    <property type="entry name" value="DEXDc_RapA"/>
</dbReference>
<reference evidence="7" key="1">
    <citation type="submission" date="2022-12" db="EMBL/GenBank/DDBJ databases">
        <title>Paraconexibacter alkalitolerans sp. nov. and Baekduia alba sp. nov., isolated from soil and emended description of the genera Paraconexibacter (Chun et al., 2020) and Baekduia (An et al., 2020).</title>
        <authorList>
            <person name="Vieira S."/>
            <person name="Huber K.J."/>
            <person name="Geppert A."/>
            <person name="Wolf J."/>
            <person name="Neumann-Schaal M."/>
            <person name="Muesken M."/>
            <person name="Overmann J."/>
        </authorList>
    </citation>
    <scope>NUCLEOTIDE SEQUENCE</scope>
    <source>
        <strain evidence="7">AEG42_29</strain>
    </source>
</reference>
<keyword evidence="4" id="KW-0067">ATP-binding</keyword>
<dbReference type="SMART" id="SM00487">
    <property type="entry name" value="DEXDc"/>
    <property type="match status" value="1"/>
</dbReference>
<evidence type="ECO:0000256" key="4">
    <source>
        <dbReference type="ARBA" id="ARBA00022840"/>
    </source>
</evidence>
<dbReference type="EMBL" id="CP114014">
    <property type="protein sequence ID" value="XAY07873.1"/>
    <property type="molecule type" value="Genomic_DNA"/>
</dbReference>
<evidence type="ECO:0000259" key="5">
    <source>
        <dbReference type="PROSITE" id="PS51192"/>
    </source>
</evidence>
<keyword evidence="1" id="KW-0547">Nucleotide-binding</keyword>
<dbReference type="KEGG" id="parq:DSM112329_04765"/>
<dbReference type="Gene3D" id="3.40.50.300">
    <property type="entry name" value="P-loop containing nucleotide triphosphate hydrolases"/>
    <property type="match status" value="1"/>
</dbReference>
<keyword evidence="3 7" id="KW-0347">Helicase</keyword>
<evidence type="ECO:0000259" key="6">
    <source>
        <dbReference type="PROSITE" id="PS51194"/>
    </source>
</evidence>
<dbReference type="CDD" id="cd18011">
    <property type="entry name" value="DEXDc_RapA"/>
    <property type="match status" value="1"/>
</dbReference>
<keyword evidence="2" id="KW-0378">Hydrolase</keyword>
<name>A0AAU7B1R0_9ACTN</name>
<dbReference type="PROSITE" id="PS51194">
    <property type="entry name" value="HELICASE_CTER"/>
    <property type="match status" value="1"/>
</dbReference>
<sequence>MLRTGSEPQYKVRFPAGAQVYSARHLELVVDQVATSADPAQLLQRGEFADADAFRAFMSLAKLETPLADNLYSFAASRTERLPHQFKAVLKLLANPYGRLLIADEVGLGKTIEAGIILTELGARGHLDHILVACPSPLTEKWRREMRDRFLFDFEVVDGQGFRDFVAMDADGPSPEPRRIIASLELMRRAENLEALGTYAPALDVLIVDEAHHMRNIGTATNELGEVLTGLAETAVFLTATPLNLGRDDFFQLMRLLVPDEFPQFDTFTALIEPNRHLNLALRLLRASDPPDFAAALSALSEVEQTSLYGRFQRSGRYQGTRMILERGARGHQVERAEVVRCQRDLIELNTLSHVFTRTRKREVQDLFPTRRSSTVAVTFTPAERDFYDAVTNWALATYEEQVAHLVAATFQRLAASCLPALGRRLVDVARTRTLELGADELTELADTDLAGDTSAFDDALAADGLSLDVEPSALQQLQTTWQAYRGRTDSKYDRFAEALVGSFEEGADRVLVFSYFTGTIDYLAERLAGVMVGGERLRVLKLYGPMSSEQRDAAVTSFQSSAGPIVLLSSEVGSEGLDFQFCSRMFNYDLPWNPMRVEQRIGRLDRYGQSSELIHILNMIVADTIEERIFYRLYDRIKIFESSIGDLEAILGDVENDLGRLQRDALSGRLTDAELDRRRNLIADVILRRQQDNEVFEAESRRFLSNDDVFLELFNDIERSRKYVTPEELELLTRRYLEVCGCDVQLRGVSGRPGVHRLSGDLNPFRIQLMRTLARSQGGAKAARAFIARLADDGITLTFDPKIATASRQLEFVSLHHPIIRALCDSPDLRAELAACSALELDLGLAAAAPHAFFVFELRAHGLKDELEFVPVVVDDFGEVVPGAGDLLLAGLGDARTSTASAPFTSDQVDGLYQSVLGWVADTVAARERELQARNDETISAQVESLRLSTDRRRLWLNEQIQAGRSNPIVRMRRAQLGRLETEHAARHAELDRRRGVSVGYRLVAAGVVTPPA</sequence>
<dbReference type="AlphaFoldDB" id="A0AAU7B1R0"/>
<dbReference type="InterPro" id="IPR014001">
    <property type="entry name" value="Helicase_ATP-bd"/>
</dbReference>
<evidence type="ECO:0000256" key="1">
    <source>
        <dbReference type="ARBA" id="ARBA00022741"/>
    </source>
</evidence>
<gene>
    <name evidence="7" type="ORF">DSM112329_04765</name>
</gene>
<dbReference type="PANTHER" id="PTHR45766:SF6">
    <property type="entry name" value="SWI_SNF-RELATED MATRIX-ASSOCIATED ACTIN-DEPENDENT REGULATOR OF CHROMATIN SUBFAMILY A-LIKE PROTEIN 1"/>
    <property type="match status" value="1"/>
</dbReference>
<dbReference type="InterPro" id="IPR001650">
    <property type="entry name" value="Helicase_C-like"/>
</dbReference>
<evidence type="ECO:0000256" key="3">
    <source>
        <dbReference type="ARBA" id="ARBA00022806"/>
    </source>
</evidence>
<evidence type="ECO:0000256" key="2">
    <source>
        <dbReference type="ARBA" id="ARBA00022801"/>
    </source>
</evidence>
<dbReference type="InterPro" id="IPR027417">
    <property type="entry name" value="P-loop_NTPase"/>
</dbReference>
<dbReference type="PROSITE" id="PS51192">
    <property type="entry name" value="HELICASE_ATP_BIND_1"/>
    <property type="match status" value="1"/>
</dbReference>
<dbReference type="SUPFAM" id="SSF52540">
    <property type="entry name" value="P-loop containing nucleoside triphosphate hydrolases"/>
    <property type="match status" value="2"/>
</dbReference>
<dbReference type="InterPro" id="IPR038718">
    <property type="entry name" value="SNF2-like_sf"/>
</dbReference>
<feature type="domain" description="Helicase ATP-binding" evidence="5">
    <location>
        <begin position="91"/>
        <end position="260"/>
    </location>
</feature>
<feature type="domain" description="Helicase C-terminal" evidence="6">
    <location>
        <begin position="496"/>
        <end position="656"/>
    </location>
</feature>
<dbReference type="Gene3D" id="3.40.50.10810">
    <property type="entry name" value="Tandem AAA-ATPase domain"/>
    <property type="match status" value="1"/>
</dbReference>
<dbReference type="InterPro" id="IPR000330">
    <property type="entry name" value="SNF2_N"/>
</dbReference>
<proteinExistence type="predicted"/>
<dbReference type="GO" id="GO:0004386">
    <property type="term" value="F:helicase activity"/>
    <property type="evidence" value="ECO:0007669"/>
    <property type="project" value="UniProtKB-KW"/>
</dbReference>
<dbReference type="PANTHER" id="PTHR45766">
    <property type="entry name" value="DNA ANNEALING HELICASE AND ENDONUCLEASE ZRANB3 FAMILY MEMBER"/>
    <property type="match status" value="1"/>
</dbReference>
<protein>
    <submittedName>
        <fullName evidence="7">DNA helicase</fullName>
    </submittedName>
</protein>
<accession>A0AAU7B1R0</accession>
<dbReference type="SMART" id="SM00490">
    <property type="entry name" value="HELICc"/>
    <property type="match status" value="1"/>
</dbReference>
<dbReference type="GO" id="GO:0016787">
    <property type="term" value="F:hydrolase activity"/>
    <property type="evidence" value="ECO:0007669"/>
    <property type="project" value="UniProtKB-KW"/>
</dbReference>
<dbReference type="CDD" id="cd18793">
    <property type="entry name" value="SF2_C_SNF"/>
    <property type="match status" value="1"/>
</dbReference>